<dbReference type="SMART" id="SM00421">
    <property type="entry name" value="HTH_LUXR"/>
    <property type="match status" value="1"/>
</dbReference>
<evidence type="ECO:0000256" key="1">
    <source>
        <dbReference type="ARBA" id="ARBA00022741"/>
    </source>
</evidence>
<dbReference type="PROSITE" id="PS50043">
    <property type="entry name" value="HTH_LUXR_2"/>
    <property type="match status" value="1"/>
</dbReference>
<keyword evidence="2" id="KW-0067">ATP-binding</keyword>
<dbReference type="Gene3D" id="1.10.10.10">
    <property type="entry name" value="Winged helix-like DNA-binding domain superfamily/Winged helix DNA-binding domain"/>
    <property type="match status" value="1"/>
</dbReference>
<evidence type="ECO:0000256" key="2">
    <source>
        <dbReference type="ARBA" id="ARBA00022840"/>
    </source>
</evidence>
<dbReference type="InterPro" id="IPR000792">
    <property type="entry name" value="Tscrpt_reg_LuxR_C"/>
</dbReference>
<comment type="caution">
    <text evidence="4">The sequence shown here is derived from an EMBL/GenBank/DDBJ whole genome shotgun (WGS) entry which is preliminary data.</text>
</comment>
<dbReference type="GO" id="GO:0006355">
    <property type="term" value="P:regulation of DNA-templated transcription"/>
    <property type="evidence" value="ECO:0007669"/>
    <property type="project" value="InterPro"/>
</dbReference>
<dbReference type="EMBL" id="JAGEOJ010000036">
    <property type="protein sequence ID" value="MBO2455373.1"/>
    <property type="molecule type" value="Genomic_DNA"/>
</dbReference>
<keyword evidence="1" id="KW-0547">Nucleotide-binding</keyword>
<dbReference type="PANTHER" id="PTHR16305">
    <property type="entry name" value="TESTICULAR SOLUBLE ADENYLYL CYCLASE"/>
    <property type="match status" value="1"/>
</dbReference>
<dbReference type="SUPFAM" id="SSF52540">
    <property type="entry name" value="P-loop containing nucleoside triphosphate hydrolases"/>
    <property type="match status" value="1"/>
</dbReference>
<dbReference type="InterPro" id="IPR027417">
    <property type="entry name" value="P-loop_NTPase"/>
</dbReference>
<dbReference type="Pfam" id="PF00196">
    <property type="entry name" value="GerE"/>
    <property type="match status" value="1"/>
</dbReference>
<reference evidence="4" key="1">
    <citation type="submission" date="2021-03" db="EMBL/GenBank/DDBJ databases">
        <authorList>
            <person name="Kanchanasin P."/>
            <person name="Saeng-In P."/>
            <person name="Phongsopitanun W."/>
            <person name="Yuki M."/>
            <person name="Kudo T."/>
            <person name="Ohkuma M."/>
            <person name="Tanasupawat S."/>
        </authorList>
    </citation>
    <scope>NUCLEOTIDE SEQUENCE</scope>
    <source>
        <strain evidence="4">GKU 128</strain>
    </source>
</reference>
<dbReference type="GO" id="GO:0004016">
    <property type="term" value="F:adenylate cyclase activity"/>
    <property type="evidence" value="ECO:0007669"/>
    <property type="project" value="TreeGrafter"/>
</dbReference>
<dbReference type="PRINTS" id="PR00038">
    <property type="entry name" value="HTHLUXR"/>
</dbReference>
<dbReference type="InterPro" id="IPR011990">
    <property type="entry name" value="TPR-like_helical_dom_sf"/>
</dbReference>
<feature type="domain" description="HTH luxR-type" evidence="3">
    <location>
        <begin position="838"/>
        <end position="900"/>
    </location>
</feature>
<evidence type="ECO:0000313" key="5">
    <source>
        <dbReference type="Proteomes" id="UP000669179"/>
    </source>
</evidence>
<proteinExistence type="predicted"/>
<dbReference type="GO" id="GO:0005524">
    <property type="term" value="F:ATP binding"/>
    <property type="evidence" value="ECO:0007669"/>
    <property type="project" value="UniProtKB-KW"/>
</dbReference>
<dbReference type="SUPFAM" id="SSF48452">
    <property type="entry name" value="TPR-like"/>
    <property type="match status" value="1"/>
</dbReference>
<dbReference type="SUPFAM" id="SSF46894">
    <property type="entry name" value="C-terminal effector domain of the bipartite response regulators"/>
    <property type="match status" value="1"/>
</dbReference>
<dbReference type="AlphaFoldDB" id="A0A939PSC9"/>
<sequence length="900" mass="95475">MLVGRSTEQAVLEALITTARDGESGALVVRGQAGIGKTALLDHAAAAAEGLRVIRTEGVEFEAELPFAGLHLLLGPVLDHLDAIPARQAAALRGAFGLGPADQGGRFLVGLAVLSVLAELGPLLCVVDDAQWLDRASAEALTFAARRLQREGVILLFGVRDGAGATRLDGLPELPLWGLDRDASATLLSRHGADLAPTVRDRILAESEGNPLALIELHTALTPEQRGGAVQPLSFNLGPLPLPARVQQAFGTQAARLSEDARTFLLVAALEETGDLDIVLRAAATLGTAALDEVERSGLVSPNGTTLSFKHPLVRAAVIQDSPLTTRFAAHRALAEALGPSDRRAWHLAAATTGPDEQVAAELADTAEQAATRAGHAAQAAALERAAELTPDPERRAARLVGAAEAAVLAGDLDRAASIARRAAKSNLDPLPAARLAHVLASVEFERGSLRTAARTLIAGADAIAGTGKSIAMLAEAVRDGYFAGETALAAEAAAKLSAIAPASPIAISLDGLARMMAGDLTEAVPRMRTLTEAALAGQVPGLGERLIAGSMGLLTGDDESAFDVFDRLVSDARDSSQIGMLPNALEHLAITEVFLSRRRDASAHAEEAMRLAESIGHPHRTDHLRCVLAWIAAIAGDEETCRTLAEPAIDRALSSGIVRTAVWGTMAIGLTELSQGRYDRVLDRLETATRATQDRPLGAMNLISLAADQVEAAVRSGQPDRAREPLRRFEQWAVPTQRPWAAGVILRCKALLATDDKQDRLFAEAVAMHEQGGRPFERARTDLLYGEWLRRDQRKAEARSRLRPALETFERMGATPWADRARAELRATGDTSAPLRTESALDKLTPQELQVVRLAARGLSNRDIAAQLFLSPRTIGHHLYKAFPKLGIAGRGELPHLNL</sequence>
<dbReference type="Proteomes" id="UP000669179">
    <property type="component" value="Unassembled WGS sequence"/>
</dbReference>
<evidence type="ECO:0000313" key="4">
    <source>
        <dbReference type="EMBL" id="MBO2455373.1"/>
    </source>
</evidence>
<dbReference type="RefSeq" id="WP_208263601.1">
    <property type="nucleotide sequence ID" value="NZ_JAGEOJ010000036.1"/>
</dbReference>
<dbReference type="InterPro" id="IPR016032">
    <property type="entry name" value="Sig_transdc_resp-reg_C-effctor"/>
</dbReference>
<accession>A0A939PSC9</accession>
<dbReference type="Pfam" id="PF13191">
    <property type="entry name" value="AAA_16"/>
    <property type="match status" value="1"/>
</dbReference>
<dbReference type="InterPro" id="IPR036388">
    <property type="entry name" value="WH-like_DNA-bd_sf"/>
</dbReference>
<name>A0A939PSC9_9ACTN</name>
<dbReference type="GO" id="GO:0005737">
    <property type="term" value="C:cytoplasm"/>
    <property type="evidence" value="ECO:0007669"/>
    <property type="project" value="TreeGrafter"/>
</dbReference>
<gene>
    <name evidence="4" type="ORF">J4573_50430</name>
</gene>
<dbReference type="CDD" id="cd06170">
    <property type="entry name" value="LuxR_C_like"/>
    <property type="match status" value="1"/>
</dbReference>
<organism evidence="4 5">
    <name type="scientific">Actinomadura barringtoniae</name>
    <dbReference type="NCBI Taxonomy" id="1427535"/>
    <lineage>
        <taxon>Bacteria</taxon>
        <taxon>Bacillati</taxon>
        <taxon>Actinomycetota</taxon>
        <taxon>Actinomycetes</taxon>
        <taxon>Streptosporangiales</taxon>
        <taxon>Thermomonosporaceae</taxon>
        <taxon>Actinomadura</taxon>
    </lineage>
</organism>
<evidence type="ECO:0000259" key="3">
    <source>
        <dbReference type="PROSITE" id="PS50043"/>
    </source>
</evidence>
<dbReference type="GO" id="GO:0003677">
    <property type="term" value="F:DNA binding"/>
    <property type="evidence" value="ECO:0007669"/>
    <property type="project" value="InterPro"/>
</dbReference>
<protein>
    <submittedName>
        <fullName evidence="4">AAA family ATPase</fullName>
    </submittedName>
</protein>
<dbReference type="PANTHER" id="PTHR16305:SF35">
    <property type="entry name" value="TRANSCRIPTIONAL ACTIVATOR DOMAIN"/>
    <property type="match status" value="1"/>
</dbReference>
<keyword evidence="5" id="KW-1185">Reference proteome</keyword>
<dbReference type="InterPro" id="IPR041664">
    <property type="entry name" value="AAA_16"/>
</dbReference>